<dbReference type="RefSeq" id="WP_341404349.1">
    <property type="nucleotide sequence ID" value="NZ_JBBUKT010000003.1"/>
</dbReference>
<comment type="caution">
    <text evidence="3">The sequence shown here is derived from an EMBL/GenBank/DDBJ whole genome shotgun (WGS) entry which is preliminary data.</text>
</comment>
<evidence type="ECO:0000313" key="3">
    <source>
        <dbReference type="EMBL" id="MEK7950748.1"/>
    </source>
</evidence>
<reference evidence="3 4" key="1">
    <citation type="submission" date="2024-04" db="EMBL/GenBank/DDBJ databases">
        <title>Luteolibacter sp. isolated from soil.</title>
        <authorList>
            <person name="An J."/>
        </authorList>
    </citation>
    <scope>NUCLEOTIDE SEQUENCE [LARGE SCALE GENOMIC DNA]</scope>
    <source>
        <strain evidence="3 4">Y139</strain>
    </source>
</reference>
<dbReference type="Proteomes" id="UP001371305">
    <property type="component" value="Unassembled WGS sequence"/>
</dbReference>
<gene>
    <name evidence="3" type="ORF">WKV53_09590</name>
</gene>
<feature type="signal peptide" evidence="2">
    <location>
        <begin position="1"/>
        <end position="18"/>
    </location>
</feature>
<organism evidence="3 4">
    <name type="scientific">Luteolibacter soli</name>
    <dbReference type="NCBI Taxonomy" id="3135280"/>
    <lineage>
        <taxon>Bacteria</taxon>
        <taxon>Pseudomonadati</taxon>
        <taxon>Verrucomicrobiota</taxon>
        <taxon>Verrucomicrobiia</taxon>
        <taxon>Verrucomicrobiales</taxon>
        <taxon>Verrucomicrobiaceae</taxon>
        <taxon>Luteolibacter</taxon>
    </lineage>
</organism>
<name>A0ABU9ATA2_9BACT</name>
<dbReference type="Pfam" id="PF12951">
    <property type="entry name" value="PATR"/>
    <property type="match status" value="2"/>
</dbReference>
<evidence type="ECO:0000313" key="4">
    <source>
        <dbReference type="Proteomes" id="UP001371305"/>
    </source>
</evidence>
<feature type="chain" id="PRO_5045963116" evidence="2">
    <location>
        <begin position="19"/>
        <end position="411"/>
    </location>
</feature>
<keyword evidence="4" id="KW-1185">Reference proteome</keyword>
<dbReference type="EMBL" id="JBBUKT010000003">
    <property type="protein sequence ID" value="MEK7950748.1"/>
    <property type="molecule type" value="Genomic_DNA"/>
</dbReference>
<protein>
    <submittedName>
        <fullName evidence="3">Autotransporter-associated beta strand repeat-containing protein</fullName>
    </submittedName>
</protein>
<sequence>MKTLLALLFTALAVCANAGTHVWSGAGANAYWNTAGNWSSGGVPVAGEAAPVKLIFPANATSRTSMLNIANLKIDSIEVDLTSGSYTFPTAGTSITFTGAAGDNFKVTGNSSSVTWQPGINLQSTCRFNVLVSPAYADFQGVISGNGGIVKTGNGDLKFSIGAVANTFTGTLRLEQGDILLEKAAGIACFGGKLEIVAGTCTVRQSQQIPANAVVEILGGTLAAAGNTTFTQTLNNVTMGGDSRINANVNGNITFGGTLDFVNDATTSPTISTASTGTLSFGGGTRTLYLPHPDSYLEVYAVIGDGPTATSLVKTGAGYLKLLSANTFSGTMEVKEGELDIANPNGLGSTAKGTTVRAGATLILNSTMTLPAGETITLEGDLEPAMQRSCPARSCSAALHPFMPPTASRSS</sequence>
<evidence type="ECO:0000256" key="2">
    <source>
        <dbReference type="SAM" id="SignalP"/>
    </source>
</evidence>
<evidence type="ECO:0000256" key="1">
    <source>
        <dbReference type="ARBA" id="ARBA00022729"/>
    </source>
</evidence>
<dbReference type="InterPro" id="IPR013425">
    <property type="entry name" value="Autotrns_rpt"/>
</dbReference>
<keyword evidence="1 2" id="KW-0732">Signal</keyword>
<dbReference type="InterPro" id="IPR011050">
    <property type="entry name" value="Pectin_lyase_fold/virulence"/>
</dbReference>
<accession>A0ABU9ATA2</accession>
<dbReference type="SUPFAM" id="SSF51126">
    <property type="entry name" value="Pectin lyase-like"/>
    <property type="match status" value="1"/>
</dbReference>
<proteinExistence type="predicted"/>
<dbReference type="NCBIfam" id="TIGR02601">
    <property type="entry name" value="autotrns_rpt"/>
    <property type="match status" value="1"/>
</dbReference>